<protein>
    <recommendedName>
        <fullName evidence="4">Pheromone</fullName>
    </recommendedName>
</protein>
<gene>
    <name evidence="2" type="ORF">EXIGLDRAFT_727770</name>
</gene>
<evidence type="ECO:0000313" key="2">
    <source>
        <dbReference type="EMBL" id="KZV83950.1"/>
    </source>
</evidence>
<proteinExistence type="predicted"/>
<feature type="region of interest" description="Disordered" evidence="1">
    <location>
        <begin position="1"/>
        <end position="26"/>
    </location>
</feature>
<dbReference type="AlphaFoldDB" id="A0A165D7M6"/>
<evidence type="ECO:0000256" key="1">
    <source>
        <dbReference type="SAM" id="MobiDB-lite"/>
    </source>
</evidence>
<dbReference type="InParanoid" id="A0A165D7M6"/>
<accession>A0A165D7M6</accession>
<keyword evidence="3" id="KW-1185">Reference proteome</keyword>
<dbReference type="Proteomes" id="UP000077266">
    <property type="component" value="Unassembled WGS sequence"/>
</dbReference>
<name>A0A165D7M6_EXIGL</name>
<evidence type="ECO:0008006" key="4">
    <source>
        <dbReference type="Google" id="ProtNLM"/>
    </source>
</evidence>
<sequence>MSRRRPFLEWGARKDSPIKTSRTVSPPMDTVNFVVSQPSPPVNSDDGTGNPWGYCVIA</sequence>
<dbReference type="EMBL" id="KV426247">
    <property type="protein sequence ID" value="KZV83950.1"/>
    <property type="molecule type" value="Genomic_DNA"/>
</dbReference>
<evidence type="ECO:0000313" key="3">
    <source>
        <dbReference type="Proteomes" id="UP000077266"/>
    </source>
</evidence>
<organism evidence="2 3">
    <name type="scientific">Exidia glandulosa HHB12029</name>
    <dbReference type="NCBI Taxonomy" id="1314781"/>
    <lineage>
        <taxon>Eukaryota</taxon>
        <taxon>Fungi</taxon>
        <taxon>Dikarya</taxon>
        <taxon>Basidiomycota</taxon>
        <taxon>Agaricomycotina</taxon>
        <taxon>Agaricomycetes</taxon>
        <taxon>Auriculariales</taxon>
        <taxon>Exidiaceae</taxon>
        <taxon>Exidia</taxon>
    </lineage>
</organism>
<reference evidence="2 3" key="1">
    <citation type="journal article" date="2016" name="Mol. Biol. Evol.">
        <title>Comparative Genomics of Early-Diverging Mushroom-Forming Fungi Provides Insights into the Origins of Lignocellulose Decay Capabilities.</title>
        <authorList>
            <person name="Nagy L.G."/>
            <person name="Riley R."/>
            <person name="Tritt A."/>
            <person name="Adam C."/>
            <person name="Daum C."/>
            <person name="Floudas D."/>
            <person name="Sun H."/>
            <person name="Yadav J.S."/>
            <person name="Pangilinan J."/>
            <person name="Larsson K.H."/>
            <person name="Matsuura K."/>
            <person name="Barry K."/>
            <person name="Labutti K."/>
            <person name="Kuo R."/>
            <person name="Ohm R.A."/>
            <person name="Bhattacharya S.S."/>
            <person name="Shirouzu T."/>
            <person name="Yoshinaga Y."/>
            <person name="Martin F.M."/>
            <person name="Grigoriev I.V."/>
            <person name="Hibbett D.S."/>
        </authorList>
    </citation>
    <scope>NUCLEOTIDE SEQUENCE [LARGE SCALE GENOMIC DNA]</scope>
    <source>
        <strain evidence="2 3">HHB12029</strain>
    </source>
</reference>